<comment type="caution">
    <text evidence="2">The sequence shown here is derived from an EMBL/GenBank/DDBJ whole genome shotgun (WGS) entry which is preliminary data.</text>
</comment>
<name>A0A2T4DU25_9BACT</name>
<proteinExistence type="predicted"/>
<keyword evidence="1" id="KW-0732">Signal</keyword>
<gene>
    <name evidence="2" type="ORF">C9994_03560</name>
</gene>
<sequence>MNKISIFLLFLTIISINVNGQDENSEPLMNLDIYVNGEKFQIKDGDTLNISNTQIVVKSSDFMTFDFGVVSFDYPKYFAYSFEEDFAYKNWTLDGNDLVIMYFEIGAEAELDMFIKEMVKQFGRKNCNVIDHFVKIGDLDLKGKRINVEIIGQKITYDMYKLESNDFKSHFIAFQDSKNEDGLDSKESIETLNIINETIQYK</sequence>
<reference evidence="2 3" key="1">
    <citation type="submission" date="2018-03" db="EMBL/GenBank/DDBJ databases">
        <title>Cross-interface Injection: A General Nanoliter Liquid Handling Method Applied to Single Cells Genome Amplification Automated Nanoliter Liquid Handling Applied to Single Cell Multiple Displacement Amplification.</title>
        <authorList>
            <person name="Yun J."/>
            <person name="Xu P."/>
            <person name="Xu J."/>
            <person name="Dai X."/>
            <person name="Wang Y."/>
            <person name="Zheng X."/>
            <person name="Cao C."/>
            <person name="Yi Q."/>
            <person name="Zhu Y."/>
            <person name="Wang L."/>
            <person name="Dong Z."/>
            <person name="Huang Y."/>
            <person name="Huang L."/>
            <person name="Du W."/>
        </authorList>
    </citation>
    <scope>NUCLEOTIDE SEQUENCE [LARGE SCALE GENOMIC DNA]</scope>
    <source>
        <strain evidence="2 3">Z-D1-2</strain>
    </source>
</reference>
<feature type="chain" id="PRO_5015432494" evidence="1">
    <location>
        <begin position="21"/>
        <end position="202"/>
    </location>
</feature>
<protein>
    <submittedName>
        <fullName evidence="2">Uncharacterized protein</fullName>
    </submittedName>
</protein>
<dbReference type="EMBL" id="PYVU01000019">
    <property type="protein sequence ID" value="PTB97266.1"/>
    <property type="molecule type" value="Genomic_DNA"/>
</dbReference>
<dbReference type="AlphaFoldDB" id="A0A2T4DU25"/>
<dbReference type="Proteomes" id="UP000240608">
    <property type="component" value="Unassembled WGS sequence"/>
</dbReference>
<evidence type="ECO:0000256" key="1">
    <source>
        <dbReference type="SAM" id="SignalP"/>
    </source>
</evidence>
<organism evidence="2 3">
    <name type="scientific">Marivirga lumbricoides</name>
    <dbReference type="NCBI Taxonomy" id="1046115"/>
    <lineage>
        <taxon>Bacteria</taxon>
        <taxon>Pseudomonadati</taxon>
        <taxon>Bacteroidota</taxon>
        <taxon>Cytophagia</taxon>
        <taxon>Cytophagales</taxon>
        <taxon>Marivirgaceae</taxon>
        <taxon>Marivirga</taxon>
    </lineage>
</organism>
<evidence type="ECO:0000313" key="3">
    <source>
        <dbReference type="Proteomes" id="UP000240608"/>
    </source>
</evidence>
<evidence type="ECO:0000313" key="2">
    <source>
        <dbReference type="EMBL" id="PTB97266.1"/>
    </source>
</evidence>
<accession>A0A2T4DU25</accession>
<feature type="signal peptide" evidence="1">
    <location>
        <begin position="1"/>
        <end position="20"/>
    </location>
</feature>